<proteinExistence type="predicted"/>
<dbReference type="PaxDb" id="2711-XP_006465602.1"/>
<dbReference type="Proteomes" id="UP000027120">
    <property type="component" value="Unassembled WGS sequence"/>
</dbReference>
<dbReference type="PANTHER" id="PTHR35461:SF1">
    <property type="entry name" value="LOW PROTEIN: ATP-DEPENDENT RNA HELICASE-LIKE PROTEIN"/>
    <property type="match status" value="1"/>
</dbReference>
<keyword evidence="3" id="KW-1185">Reference proteome</keyword>
<accession>A0A067ESL3</accession>
<evidence type="ECO:0000313" key="3">
    <source>
        <dbReference type="Proteomes" id="UP000027120"/>
    </source>
</evidence>
<protein>
    <recommendedName>
        <fullName evidence="4">OVATE domain-containing protein</fullName>
    </recommendedName>
</protein>
<organism evidence="2 3">
    <name type="scientific">Citrus sinensis</name>
    <name type="common">Sweet orange</name>
    <name type="synonym">Citrus aurantium var. sinensis</name>
    <dbReference type="NCBI Taxonomy" id="2711"/>
    <lineage>
        <taxon>Eukaryota</taxon>
        <taxon>Viridiplantae</taxon>
        <taxon>Streptophyta</taxon>
        <taxon>Embryophyta</taxon>
        <taxon>Tracheophyta</taxon>
        <taxon>Spermatophyta</taxon>
        <taxon>Magnoliopsida</taxon>
        <taxon>eudicotyledons</taxon>
        <taxon>Gunneridae</taxon>
        <taxon>Pentapetalae</taxon>
        <taxon>rosids</taxon>
        <taxon>malvids</taxon>
        <taxon>Sapindales</taxon>
        <taxon>Rutaceae</taxon>
        <taxon>Aurantioideae</taxon>
        <taxon>Citrus</taxon>
    </lineage>
</organism>
<dbReference type="STRING" id="2711.A0A067ESL3"/>
<evidence type="ECO:0000313" key="2">
    <source>
        <dbReference type="EMBL" id="KDO56885.1"/>
    </source>
</evidence>
<dbReference type="eggNOG" id="ENOG502RZ1Y">
    <property type="taxonomic scope" value="Eukaryota"/>
</dbReference>
<evidence type="ECO:0000256" key="1">
    <source>
        <dbReference type="SAM" id="MobiDB-lite"/>
    </source>
</evidence>
<dbReference type="EMBL" id="KK784968">
    <property type="protein sequence ID" value="KDO56885.1"/>
    <property type="molecule type" value="Genomic_DNA"/>
</dbReference>
<gene>
    <name evidence="2" type="ORF">CISIN_1g038051mg</name>
</gene>
<feature type="region of interest" description="Disordered" evidence="1">
    <location>
        <begin position="74"/>
        <end position="120"/>
    </location>
</feature>
<dbReference type="AlphaFoldDB" id="A0A067ESL3"/>
<dbReference type="PANTHER" id="PTHR35461">
    <property type="entry name" value="BNAANNG14610D PROTEIN"/>
    <property type="match status" value="1"/>
</dbReference>
<evidence type="ECO:0008006" key="4">
    <source>
        <dbReference type="Google" id="ProtNLM"/>
    </source>
</evidence>
<reference evidence="2 3" key="1">
    <citation type="submission" date="2014-04" db="EMBL/GenBank/DDBJ databases">
        <authorList>
            <consortium name="International Citrus Genome Consortium"/>
            <person name="Gmitter F."/>
            <person name="Chen C."/>
            <person name="Farmerie W."/>
            <person name="Harkins T."/>
            <person name="Desany B."/>
            <person name="Mohiuddin M."/>
            <person name="Kodira C."/>
            <person name="Borodovsky M."/>
            <person name="Lomsadze A."/>
            <person name="Burns P."/>
            <person name="Jenkins J."/>
            <person name="Prochnik S."/>
            <person name="Shu S."/>
            <person name="Chapman J."/>
            <person name="Pitluck S."/>
            <person name="Schmutz J."/>
            <person name="Rokhsar D."/>
        </authorList>
    </citation>
    <scope>NUCLEOTIDE SEQUENCE</scope>
</reference>
<feature type="compositionally biased region" description="Basic and acidic residues" evidence="1">
    <location>
        <begin position="99"/>
        <end position="120"/>
    </location>
</feature>
<name>A0A067ESL3_CITSI</name>
<sequence length="214" mass="24639">MLISESIEKTKNFFRKSLVNLKSLLFGGYKKLPKPALLNPFSCSIGITKNHHKDLYYTEFCNAWESDLDEAKKRRKNKVTESRTPVNEENGSSGSFMKLADEGPVKNKQEERKKEEKKMVSFRMDKNVDQCSQGMTPEGYALAQKMKQLDMMDAGDMEHVLDVEEALHYYSRLRSPVYLDIVDKFFTDMYSELNVPQASASINTSKRRLGSIRL</sequence>
<feature type="compositionally biased region" description="Polar residues" evidence="1">
    <location>
        <begin position="82"/>
        <end position="95"/>
    </location>
</feature>